<keyword evidence="7" id="KW-1185">Reference proteome</keyword>
<reference evidence="7" key="1">
    <citation type="journal article" date="2019" name="Int. J. Syst. Evol. Microbiol.">
        <title>The Global Catalogue of Microorganisms (GCM) 10K type strain sequencing project: providing services to taxonomists for standard genome sequencing and annotation.</title>
        <authorList>
            <consortium name="The Broad Institute Genomics Platform"/>
            <consortium name="The Broad Institute Genome Sequencing Center for Infectious Disease"/>
            <person name="Wu L."/>
            <person name="Ma J."/>
        </authorList>
    </citation>
    <scope>NUCLEOTIDE SEQUENCE [LARGE SCALE GENOMIC DNA]</scope>
    <source>
        <strain evidence="7">KCTC 12848</strain>
    </source>
</reference>
<dbReference type="GO" id="GO:0016491">
    <property type="term" value="F:oxidoreductase activity"/>
    <property type="evidence" value="ECO:0007669"/>
    <property type="project" value="UniProtKB-KW"/>
</dbReference>
<dbReference type="InterPro" id="IPR008927">
    <property type="entry name" value="6-PGluconate_DH-like_C_sf"/>
</dbReference>
<dbReference type="InterPro" id="IPR006115">
    <property type="entry name" value="6PGDH_NADP-bd"/>
</dbReference>
<protein>
    <submittedName>
        <fullName evidence="6">NAD(P)-dependent oxidoreductase</fullName>
        <ecNumber evidence="6">1.1.-.-</ecNumber>
    </submittedName>
</protein>
<evidence type="ECO:0000256" key="1">
    <source>
        <dbReference type="ARBA" id="ARBA00009080"/>
    </source>
</evidence>
<dbReference type="Proteomes" id="UP001595833">
    <property type="component" value="Unassembled WGS sequence"/>
</dbReference>
<gene>
    <name evidence="6" type="ORF">ACFPFM_26895</name>
</gene>
<proteinExistence type="inferred from homology"/>
<name>A0ABV9Y6T6_9PSEU</name>
<evidence type="ECO:0000313" key="6">
    <source>
        <dbReference type="EMBL" id="MFC5057357.1"/>
    </source>
</evidence>
<dbReference type="Gene3D" id="1.10.1040.10">
    <property type="entry name" value="N-(1-d-carboxylethyl)-l-norvaline Dehydrogenase, domain 2"/>
    <property type="match status" value="1"/>
</dbReference>
<comment type="similarity">
    <text evidence="1">Belongs to the HIBADH-related family.</text>
</comment>
<dbReference type="InterPro" id="IPR051265">
    <property type="entry name" value="HIBADH-related_NP60_sf"/>
</dbReference>
<dbReference type="InterPro" id="IPR013328">
    <property type="entry name" value="6PGD_dom2"/>
</dbReference>
<dbReference type="Pfam" id="PF03446">
    <property type="entry name" value="NAD_binding_2"/>
    <property type="match status" value="1"/>
</dbReference>
<dbReference type="RefSeq" id="WP_344037116.1">
    <property type="nucleotide sequence ID" value="NZ_BAAAKE010000006.1"/>
</dbReference>
<dbReference type="InterPro" id="IPR036291">
    <property type="entry name" value="NAD(P)-bd_dom_sf"/>
</dbReference>
<accession>A0ABV9Y6T6</accession>
<feature type="domain" description="NADPH-dependent reductive aminase-like C-terminal" evidence="5">
    <location>
        <begin position="155"/>
        <end position="276"/>
    </location>
</feature>
<organism evidence="6 7">
    <name type="scientific">Saccharothrix xinjiangensis</name>
    <dbReference type="NCBI Taxonomy" id="204798"/>
    <lineage>
        <taxon>Bacteria</taxon>
        <taxon>Bacillati</taxon>
        <taxon>Actinomycetota</taxon>
        <taxon>Actinomycetes</taxon>
        <taxon>Pseudonocardiales</taxon>
        <taxon>Pseudonocardiaceae</taxon>
        <taxon>Saccharothrix</taxon>
    </lineage>
</organism>
<feature type="domain" description="6-phosphogluconate dehydrogenase NADP-binding" evidence="4">
    <location>
        <begin position="4"/>
        <end position="153"/>
    </location>
</feature>
<dbReference type="EC" id="1.1.-.-" evidence="6"/>
<feature type="signal peptide" evidence="3">
    <location>
        <begin position="1"/>
        <end position="17"/>
    </location>
</feature>
<dbReference type="InterPro" id="IPR048666">
    <property type="entry name" value="RedAm-like_C"/>
</dbReference>
<comment type="caution">
    <text evidence="6">The sequence shown here is derived from an EMBL/GenBank/DDBJ whole genome shotgun (WGS) entry which is preliminary data.</text>
</comment>
<dbReference type="PIRSF" id="PIRSF000103">
    <property type="entry name" value="HIBADH"/>
    <property type="match status" value="1"/>
</dbReference>
<evidence type="ECO:0000256" key="2">
    <source>
        <dbReference type="ARBA" id="ARBA00023002"/>
    </source>
</evidence>
<dbReference type="Gene3D" id="3.40.50.720">
    <property type="entry name" value="NAD(P)-binding Rossmann-like Domain"/>
    <property type="match status" value="1"/>
</dbReference>
<dbReference type="EMBL" id="JBHSJB010000027">
    <property type="protein sequence ID" value="MFC5057357.1"/>
    <property type="molecule type" value="Genomic_DNA"/>
</dbReference>
<feature type="chain" id="PRO_5045535138" evidence="3">
    <location>
        <begin position="18"/>
        <end position="278"/>
    </location>
</feature>
<dbReference type="SUPFAM" id="SSF48179">
    <property type="entry name" value="6-phosphogluconate dehydrogenase C-terminal domain-like"/>
    <property type="match status" value="1"/>
</dbReference>
<dbReference type="InterPro" id="IPR015815">
    <property type="entry name" value="HIBADH-related"/>
</dbReference>
<evidence type="ECO:0000259" key="5">
    <source>
        <dbReference type="Pfam" id="PF21761"/>
    </source>
</evidence>
<dbReference type="PANTHER" id="PTHR43580:SF2">
    <property type="entry name" value="CYTOKINE-LIKE NUCLEAR FACTOR N-PAC"/>
    <property type="match status" value="1"/>
</dbReference>
<dbReference type="PANTHER" id="PTHR43580">
    <property type="entry name" value="OXIDOREDUCTASE GLYR1-RELATED"/>
    <property type="match status" value="1"/>
</dbReference>
<evidence type="ECO:0000259" key="4">
    <source>
        <dbReference type="Pfam" id="PF03446"/>
    </source>
</evidence>
<dbReference type="SUPFAM" id="SSF51735">
    <property type="entry name" value="NAD(P)-binding Rossmann-fold domains"/>
    <property type="match status" value="1"/>
</dbReference>
<dbReference type="Pfam" id="PF21761">
    <property type="entry name" value="RedAm-like_C"/>
    <property type="match status" value="1"/>
</dbReference>
<keyword evidence="3" id="KW-0732">Signal</keyword>
<evidence type="ECO:0000256" key="3">
    <source>
        <dbReference type="SAM" id="SignalP"/>
    </source>
</evidence>
<evidence type="ECO:0000313" key="7">
    <source>
        <dbReference type="Proteomes" id="UP001595833"/>
    </source>
</evidence>
<sequence length="278" mass="28306">MTSVTVLGLGPMGHALAAAFAAAHHTTTVWNRTPGRGDDLDATTAGAAAEAIAASPLVVVCVRDHEAVRSVLDADALQGRTLVNFTGGSPRQARTMAAWAEQHGVDHLDGVVVATPELVGGPGATLFYSGPSHVYEAHRSTLAALGGNANHLGEDPGRAAAFDASLQDLFWTAISGVVHAFALAAAEGIDANDLARHAKAVLGLFPDLVDHIADQVTAGRFPGDSSTITAAAAAMDHVLDTIRANGLDNGVLGAARAEVRRAIDAGHGSEGFARLAAL</sequence>
<keyword evidence="2 6" id="KW-0560">Oxidoreductase</keyword>